<evidence type="ECO:0000259" key="4">
    <source>
        <dbReference type="Pfam" id="PF11611"/>
    </source>
</evidence>
<feature type="domain" description="DUF4352" evidence="4">
    <location>
        <begin position="44"/>
        <end position="147"/>
    </location>
</feature>
<name>A0A1S7FY54_9LIST</name>
<dbReference type="KEGG" id="lwi:UE46_15795"/>
<proteinExistence type="predicted"/>
<dbReference type="PROSITE" id="PS51257">
    <property type="entry name" value="PROKAR_LIPOPROTEIN"/>
    <property type="match status" value="1"/>
</dbReference>
<evidence type="ECO:0000256" key="3">
    <source>
        <dbReference type="SAM" id="SignalP"/>
    </source>
</evidence>
<feature type="compositionally biased region" description="Basic and acidic residues" evidence="2">
    <location>
        <begin position="27"/>
        <end position="45"/>
    </location>
</feature>
<keyword evidence="6" id="KW-1185">Reference proteome</keyword>
<evidence type="ECO:0000256" key="1">
    <source>
        <dbReference type="ARBA" id="ARBA00022729"/>
    </source>
</evidence>
<dbReference type="RefSeq" id="WP_233230950.1">
    <property type="nucleotide sequence ID" value="NZ_CP011102.1"/>
</dbReference>
<evidence type="ECO:0000256" key="2">
    <source>
        <dbReference type="SAM" id="MobiDB-lite"/>
    </source>
</evidence>
<sequence>MKKKMAMILSACTLVAGLTACGNTADTSDKTNDAKVEQKQEKNEVGKTVETSDLNLQVKSVTSGYAESKDKSKQMLIVEMNIKNTSKQESGAGAADFRVKADNGKTYEVYGMEAKNFGAAIPAGKSLVGKGYYEIPKDTKSVTFYYAPAGDIKGQWTLTVPAK</sequence>
<evidence type="ECO:0000313" key="6">
    <source>
        <dbReference type="Proteomes" id="UP000223060"/>
    </source>
</evidence>
<gene>
    <name evidence="5" type="ORF">UE46_15795</name>
</gene>
<dbReference type="Pfam" id="PF11611">
    <property type="entry name" value="DUF4352"/>
    <property type="match status" value="1"/>
</dbReference>
<organism evidence="5 6">
    <name type="scientific">Listeria weihenstephanensis</name>
    <dbReference type="NCBI Taxonomy" id="1006155"/>
    <lineage>
        <taxon>Bacteria</taxon>
        <taxon>Bacillati</taxon>
        <taxon>Bacillota</taxon>
        <taxon>Bacilli</taxon>
        <taxon>Bacillales</taxon>
        <taxon>Listeriaceae</taxon>
        <taxon>Listeria</taxon>
    </lineage>
</organism>
<protein>
    <recommendedName>
        <fullName evidence="4">DUF4352 domain-containing protein</fullName>
    </recommendedName>
</protein>
<evidence type="ECO:0000313" key="5">
    <source>
        <dbReference type="EMBL" id="AQY52330.1"/>
    </source>
</evidence>
<dbReference type="AlphaFoldDB" id="A0A1S7FY54"/>
<feature type="signal peptide" evidence="3">
    <location>
        <begin position="1"/>
        <end position="25"/>
    </location>
</feature>
<feature type="chain" id="PRO_5038816453" description="DUF4352 domain-containing protein" evidence="3">
    <location>
        <begin position="26"/>
        <end position="163"/>
    </location>
</feature>
<dbReference type="EMBL" id="CP011102">
    <property type="protein sequence ID" value="AQY52330.1"/>
    <property type="molecule type" value="Genomic_DNA"/>
</dbReference>
<accession>A0A1S7FY54</accession>
<dbReference type="InterPro" id="IPR029051">
    <property type="entry name" value="DUF4352"/>
</dbReference>
<reference evidence="6" key="1">
    <citation type="submission" date="2015-03" db="EMBL/GenBank/DDBJ databases">
        <authorList>
            <person name="Ferrari E."/>
            <person name="Walter M.C."/>
            <person name="Huptas C."/>
            <person name="Scherer S."/>
            <person name="Mueller-Herbst S."/>
        </authorList>
    </citation>
    <scope>NUCLEOTIDE SEQUENCE [LARGE SCALE GENOMIC DNA]</scope>
    <source>
        <strain evidence="6">LWP01</strain>
    </source>
</reference>
<dbReference type="Proteomes" id="UP000223060">
    <property type="component" value="Chromosome"/>
</dbReference>
<keyword evidence="1 3" id="KW-0732">Signal</keyword>
<dbReference type="InterPro" id="IPR029050">
    <property type="entry name" value="Immunoprotect_excell_Ig-like"/>
</dbReference>
<feature type="region of interest" description="Disordered" evidence="2">
    <location>
        <begin position="26"/>
        <end position="45"/>
    </location>
</feature>
<dbReference type="Gene3D" id="2.60.40.1240">
    <property type="match status" value="1"/>
</dbReference>